<dbReference type="AlphaFoldDB" id="A0A8J3N6A6"/>
<name>A0A8J3N6A6_9CHLR</name>
<comment type="caution">
    <text evidence="1">The sequence shown here is derived from an EMBL/GenBank/DDBJ whole genome shotgun (WGS) entry which is preliminary data.</text>
</comment>
<keyword evidence="2" id="KW-1185">Reference proteome</keyword>
<evidence type="ECO:0000313" key="2">
    <source>
        <dbReference type="Proteomes" id="UP000597444"/>
    </source>
</evidence>
<dbReference type="RefSeq" id="WP_220206554.1">
    <property type="nucleotide sequence ID" value="NZ_BNJK01000001.1"/>
</dbReference>
<dbReference type="EMBL" id="BNJK01000001">
    <property type="protein sequence ID" value="GHO95897.1"/>
    <property type="molecule type" value="Genomic_DNA"/>
</dbReference>
<reference evidence="1" key="1">
    <citation type="submission" date="2020-10" db="EMBL/GenBank/DDBJ databases">
        <title>Taxonomic study of unclassified bacteria belonging to the class Ktedonobacteria.</title>
        <authorList>
            <person name="Yabe S."/>
            <person name="Wang C.M."/>
            <person name="Zheng Y."/>
            <person name="Sakai Y."/>
            <person name="Cavaletti L."/>
            <person name="Monciardini P."/>
            <person name="Donadio S."/>
        </authorList>
    </citation>
    <scope>NUCLEOTIDE SEQUENCE</scope>
    <source>
        <strain evidence="1">ID150040</strain>
    </source>
</reference>
<accession>A0A8J3N6A6</accession>
<organism evidence="1 2">
    <name type="scientific">Reticulibacter mediterranei</name>
    <dbReference type="NCBI Taxonomy" id="2778369"/>
    <lineage>
        <taxon>Bacteria</taxon>
        <taxon>Bacillati</taxon>
        <taxon>Chloroflexota</taxon>
        <taxon>Ktedonobacteria</taxon>
        <taxon>Ktedonobacterales</taxon>
        <taxon>Reticulibacteraceae</taxon>
        <taxon>Reticulibacter</taxon>
    </lineage>
</organism>
<evidence type="ECO:0000313" key="1">
    <source>
        <dbReference type="EMBL" id="GHO95897.1"/>
    </source>
</evidence>
<dbReference type="Proteomes" id="UP000597444">
    <property type="component" value="Unassembled WGS sequence"/>
</dbReference>
<sequence>MPSNIVGYEWTLAGTAHVAYQTGDRHIHEMTVGENGMWHDADITALAGGPRLESAILAGYAWPDGQTRQITYVSPMDSNGHIHELVQREGNVWNYADITQATDAPPADGRALVGLAWKAGRSKHVIYISRDGHIHELAAGVVSVWHHTNVTEQTGAPNAESPHLAGFIWEGRGTQHIVYMSGDGHIHELMREVGKAWQHSDITALTNAPIADGRALAACAWEKGKTRQIVYTNNRGNLFELVAGNDNQWRYAGVLRLCSAPLTDGSALATYAWETDSTRQIVYVGSDRHIHEIAIGLDQTCNHVDLTRIKNACDASNEVIVGYEWSAQFAKHVIFLDTRENPAIHAFTRKHGELWLHLDLTKLTGGQVIV</sequence>
<protein>
    <submittedName>
        <fullName evidence="1">Uncharacterized protein</fullName>
    </submittedName>
</protein>
<dbReference type="SUPFAM" id="SSF89372">
    <property type="entry name" value="Fucose-specific lectin"/>
    <property type="match status" value="2"/>
</dbReference>
<proteinExistence type="predicted"/>
<dbReference type="Gene3D" id="2.120.10.70">
    <property type="entry name" value="Fucose-specific lectin"/>
    <property type="match status" value="2"/>
</dbReference>
<gene>
    <name evidence="1" type="ORF">KSF_059450</name>
</gene>